<organism evidence="2">
    <name type="scientific">Rhizophora mucronata</name>
    <name type="common">Asiatic mangrove</name>
    <dbReference type="NCBI Taxonomy" id="61149"/>
    <lineage>
        <taxon>Eukaryota</taxon>
        <taxon>Viridiplantae</taxon>
        <taxon>Streptophyta</taxon>
        <taxon>Embryophyta</taxon>
        <taxon>Tracheophyta</taxon>
        <taxon>Spermatophyta</taxon>
        <taxon>Magnoliopsida</taxon>
        <taxon>eudicotyledons</taxon>
        <taxon>Gunneridae</taxon>
        <taxon>Pentapetalae</taxon>
        <taxon>rosids</taxon>
        <taxon>fabids</taxon>
        <taxon>Malpighiales</taxon>
        <taxon>Rhizophoraceae</taxon>
        <taxon>Rhizophora</taxon>
    </lineage>
</organism>
<proteinExistence type="predicted"/>
<protein>
    <submittedName>
        <fullName evidence="2">Uncharacterized protein LOC105628433</fullName>
    </submittedName>
</protein>
<accession>A0A2P2IHG2</accession>
<dbReference type="AlphaFoldDB" id="A0A2P2IHG2"/>
<evidence type="ECO:0000313" key="2">
    <source>
        <dbReference type="EMBL" id="MBW80659.1"/>
    </source>
</evidence>
<dbReference type="PANTHER" id="PTHR36743:SF1">
    <property type="entry name" value="OS04G0495300 PROTEIN"/>
    <property type="match status" value="1"/>
</dbReference>
<dbReference type="PANTHER" id="PTHR36743">
    <property type="entry name" value="OS04G0495300 PROTEIN"/>
    <property type="match status" value="1"/>
</dbReference>
<reference evidence="2" key="1">
    <citation type="submission" date="2018-02" db="EMBL/GenBank/DDBJ databases">
        <title>Rhizophora mucronata_Transcriptome.</title>
        <authorList>
            <person name="Meera S.P."/>
            <person name="Sreeshan A."/>
            <person name="Augustine A."/>
        </authorList>
    </citation>
    <scope>NUCLEOTIDE SEQUENCE</scope>
    <source>
        <tissue evidence="2">Leaf</tissue>
    </source>
</reference>
<keyword evidence="1" id="KW-0812">Transmembrane</keyword>
<evidence type="ECO:0000256" key="1">
    <source>
        <dbReference type="SAM" id="Phobius"/>
    </source>
</evidence>
<sequence length="176" mass="18548">MGLSLSASKRVKTTLSDSPEFGTACDSAFGHCLSLTEHAFRGVLPYQLSTASDQIHATLLRNRHPVIIRWVPSPPTRTQVDSALRVVTRRRPKEKKAAEEEEILLGPAKFKEWAVVLFAEAAVGNAGKAVLARVPIGVAGIVGIGAATRTGRNLVGAAVGVYALGVATSVYFGLSG</sequence>
<keyword evidence="1" id="KW-0472">Membrane</keyword>
<keyword evidence="1" id="KW-1133">Transmembrane helix</keyword>
<name>A0A2P2IHG2_RHIMU</name>
<feature type="transmembrane region" description="Helical" evidence="1">
    <location>
        <begin position="154"/>
        <end position="174"/>
    </location>
</feature>
<dbReference type="EMBL" id="GGEC01000176">
    <property type="protein sequence ID" value="MBW80659.1"/>
    <property type="molecule type" value="Transcribed_RNA"/>
</dbReference>